<accession>A0A9P9E7N9</accession>
<evidence type="ECO:0000313" key="8">
    <source>
        <dbReference type="EMBL" id="KAH7132171.1"/>
    </source>
</evidence>
<evidence type="ECO:0000256" key="2">
    <source>
        <dbReference type="ARBA" id="ARBA00022723"/>
    </source>
</evidence>
<gene>
    <name evidence="8" type="ORF">B0J11DRAFT_219237</name>
</gene>
<keyword evidence="5" id="KW-0539">Nucleus</keyword>
<keyword evidence="4" id="KW-0804">Transcription</keyword>
<dbReference type="CDD" id="cd12148">
    <property type="entry name" value="fungal_TF_MHR"/>
    <property type="match status" value="1"/>
</dbReference>
<evidence type="ECO:0000256" key="5">
    <source>
        <dbReference type="ARBA" id="ARBA00023242"/>
    </source>
</evidence>
<keyword evidence="3" id="KW-0805">Transcription regulation</keyword>
<evidence type="ECO:0000256" key="6">
    <source>
        <dbReference type="SAM" id="MobiDB-lite"/>
    </source>
</evidence>
<evidence type="ECO:0000259" key="7">
    <source>
        <dbReference type="PROSITE" id="PS50048"/>
    </source>
</evidence>
<keyword evidence="2" id="KW-0479">Metal-binding</keyword>
<dbReference type="InterPro" id="IPR007219">
    <property type="entry name" value="XnlR_reg_dom"/>
</dbReference>
<dbReference type="OrthoDB" id="103349at2759"/>
<evidence type="ECO:0000256" key="4">
    <source>
        <dbReference type="ARBA" id="ARBA00023163"/>
    </source>
</evidence>
<feature type="domain" description="Zn(2)-C6 fungal-type" evidence="7">
    <location>
        <begin position="61"/>
        <end position="91"/>
    </location>
</feature>
<dbReference type="GO" id="GO:0006351">
    <property type="term" value="P:DNA-templated transcription"/>
    <property type="evidence" value="ECO:0007669"/>
    <property type="project" value="InterPro"/>
</dbReference>
<dbReference type="CDD" id="cd00067">
    <property type="entry name" value="GAL4"/>
    <property type="match status" value="2"/>
</dbReference>
<dbReference type="InterPro" id="IPR001138">
    <property type="entry name" value="Zn2Cys6_DnaBD"/>
</dbReference>
<feature type="compositionally biased region" description="Polar residues" evidence="6">
    <location>
        <begin position="130"/>
        <end position="140"/>
    </location>
</feature>
<dbReference type="PANTHER" id="PTHR47338">
    <property type="entry name" value="ZN(II)2CYS6 TRANSCRIPTION FACTOR (EUROFUNG)-RELATED"/>
    <property type="match status" value="1"/>
</dbReference>
<feature type="region of interest" description="Disordered" evidence="6">
    <location>
        <begin position="564"/>
        <end position="585"/>
    </location>
</feature>
<reference evidence="8" key="1">
    <citation type="journal article" date="2021" name="Nat. Commun.">
        <title>Genetic determinants of endophytism in the Arabidopsis root mycobiome.</title>
        <authorList>
            <person name="Mesny F."/>
            <person name="Miyauchi S."/>
            <person name="Thiergart T."/>
            <person name="Pickel B."/>
            <person name="Atanasova L."/>
            <person name="Karlsson M."/>
            <person name="Huettel B."/>
            <person name="Barry K.W."/>
            <person name="Haridas S."/>
            <person name="Chen C."/>
            <person name="Bauer D."/>
            <person name="Andreopoulos W."/>
            <person name="Pangilinan J."/>
            <person name="LaButti K."/>
            <person name="Riley R."/>
            <person name="Lipzen A."/>
            <person name="Clum A."/>
            <person name="Drula E."/>
            <person name="Henrissat B."/>
            <person name="Kohler A."/>
            <person name="Grigoriev I.V."/>
            <person name="Martin F.M."/>
            <person name="Hacquard S."/>
        </authorList>
    </citation>
    <scope>NUCLEOTIDE SEQUENCE</scope>
    <source>
        <strain evidence="8">MPI-CAGE-CH-0243</strain>
    </source>
</reference>
<dbReference type="Pfam" id="PF00172">
    <property type="entry name" value="Zn_clus"/>
    <property type="match status" value="2"/>
</dbReference>
<dbReference type="SMART" id="SM00066">
    <property type="entry name" value="GAL4"/>
    <property type="match status" value="2"/>
</dbReference>
<comment type="subcellular location">
    <subcellularLocation>
        <location evidence="1">Nucleus</location>
    </subcellularLocation>
</comment>
<dbReference type="Gene3D" id="4.10.240.10">
    <property type="entry name" value="Zn(2)-C6 fungal-type DNA-binding domain"/>
    <property type="match status" value="2"/>
</dbReference>
<evidence type="ECO:0000256" key="1">
    <source>
        <dbReference type="ARBA" id="ARBA00004123"/>
    </source>
</evidence>
<organism evidence="8 9">
    <name type="scientific">Dendryphion nanum</name>
    <dbReference type="NCBI Taxonomy" id="256645"/>
    <lineage>
        <taxon>Eukaryota</taxon>
        <taxon>Fungi</taxon>
        <taxon>Dikarya</taxon>
        <taxon>Ascomycota</taxon>
        <taxon>Pezizomycotina</taxon>
        <taxon>Dothideomycetes</taxon>
        <taxon>Pleosporomycetidae</taxon>
        <taxon>Pleosporales</taxon>
        <taxon>Torulaceae</taxon>
        <taxon>Dendryphion</taxon>
    </lineage>
</organism>
<dbReference type="Proteomes" id="UP000700596">
    <property type="component" value="Unassembled WGS sequence"/>
</dbReference>
<name>A0A9P9E7N9_9PLEO</name>
<comment type="caution">
    <text evidence="8">The sequence shown here is derived from an EMBL/GenBank/DDBJ whole genome shotgun (WGS) entry which is preliminary data.</text>
</comment>
<dbReference type="InterPro" id="IPR050815">
    <property type="entry name" value="TF_fung"/>
</dbReference>
<feature type="compositionally biased region" description="Low complexity" evidence="6">
    <location>
        <begin position="569"/>
        <end position="580"/>
    </location>
</feature>
<dbReference type="AlphaFoldDB" id="A0A9P9E7N9"/>
<sequence length="695" mass="78911">MTACAQCRQRKVRCSGGPGACDACKRLNFACSSAQSPSQIPLVSAIANSSSRMTRRRIGRACDPCHARRARCSGDSPSCTRCIEFDLQCHYSLSVRQYKAAERRRKHPEILEAPHDQAASSGTDVAELDTPSTVDDSTLSPKVAAHNNLDELLGCDSSTVRRHIDAFFEYIYPVPTFNFLHRADFIRQYSSGEAPPALLLAVCGAASRFLPDRAERTALTISWIDRSESIILRSLGRFEVVHVQTMMILLNFRAGNHQMGKATHLLALASRAAYMLKLNKEDSGLPFVTQESRRRLMWSIYTSDRFSAGGISEFILCPTSSIHIQLPCRERYFEFDTAVSTEHLRDKERSKSELSLSAFILRILDVRSQILQYTKGLLEAQSIPEQYMFQSFEKDLQDIYESIPNELLFSARGFEVRAYSPTRINFLALHLYWHHCHCELYRILNPGYREALPTELIERTSPEFVAYAQSSCLRHALAIGDMISSTYHLVNGVYISDYALGVNLYQASCAILYACHREKLDPEIARGYFNAFIETLKRFSEYFPKFNIYLDDIQNMLKSIDKPDEISQDDSSIQPSINDQEPSSRARHVLEQTLELNRSRPIQPDSLNRIDFTGHVDGMAPLDHTVMDPAAGFHIDGHSEQIAQHPTAFTFEGQESLFWPYEQVDNTLTGNYEDFGWDPHQTILWDWADALPRFS</sequence>
<dbReference type="EMBL" id="JAGMWT010000003">
    <property type="protein sequence ID" value="KAH7132171.1"/>
    <property type="molecule type" value="Genomic_DNA"/>
</dbReference>
<evidence type="ECO:0000256" key="3">
    <source>
        <dbReference type="ARBA" id="ARBA00023015"/>
    </source>
</evidence>
<protein>
    <submittedName>
        <fullName evidence="8">Fungal-specific transcription factor domain-containing protein</fullName>
    </submittedName>
</protein>
<dbReference type="GO" id="GO:0003677">
    <property type="term" value="F:DNA binding"/>
    <property type="evidence" value="ECO:0007669"/>
    <property type="project" value="InterPro"/>
</dbReference>
<dbReference type="PANTHER" id="PTHR47338:SF7">
    <property type="entry name" value="ZN(II)2CYS6 TRANSCRIPTION FACTOR (EUROFUNG)"/>
    <property type="match status" value="1"/>
</dbReference>
<feature type="region of interest" description="Disordered" evidence="6">
    <location>
        <begin position="108"/>
        <end position="140"/>
    </location>
</feature>
<dbReference type="SMART" id="SM00906">
    <property type="entry name" value="Fungal_trans"/>
    <property type="match status" value="1"/>
</dbReference>
<feature type="domain" description="Zn(2)-C6 fungal-type" evidence="7">
    <location>
        <begin position="3"/>
        <end position="33"/>
    </location>
</feature>
<dbReference type="PROSITE" id="PS50048">
    <property type="entry name" value="ZN2_CY6_FUNGAL_2"/>
    <property type="match status" value="2"/>
</dbReference>
<dbReference type="InterPro" id="IPR036864">
    <property type="entry name" value="Zn2-C6_fun-type_DNA-bd_sf"/>
</dbReference>
<dbReference type="PROSITE" id="PS00463">
    <property type="entry name" value="ZN2_CY6_FUNGAL_1"/>
    <property type="match status" value="2"/>
</dbReference>
<evidence type="ECO:0000313" key="9">
    <source>
        <dbReference type="Proteomes" id="UP000700596"/>
    </source>
</evidence>
<dbReference type="GO" id="GO:0005634">
    <property type="term" value="C:nucleus"/>
    <property type="evidence" value="ECO:0007669"/>
    <property type="project" value="UniProtKB-SubCell"/>
</dbReference>
<dbReference type="GO" id="GO:0000981">
    <property type="term" value="F:DNA-binding transcription factor activity, RNA polymerase II-specific"/>
    <property type="evidence" value="ECO:0007669"/>
    <property type="project" value="InterPro"/>
</dbReference>
<dbReference type="Pfam" id="PF04082">
    <property type="entry name" value="Fungal_trans"/>
    <property type="match status" value="1"/>
</dbReference>
<keyword evidence="9" id="KW-1185">Reference proteome</keyword>
<dbReference type="GO" id="GO:0008270">
    <property type="term" value="F:zinc ion binding"/>
    <property type="evidence" value="ECO:0007669"/>
    <property type="project" value="InterPro"/>
</dbReference>
<proteinExistence type="predicted"/>
<dbReference type="SUPFAM" id="SSF57701">
    <property type="entry name" value="Zn2/Cys6 DNA-binding domain"/>
    <property type="match status" value="2"/>
</dbReference>